<evidence type="ECO:0000313" key="2">
    <source>
        <dbReference type="EMBL" id="KAJ8365831.1"/>
    </source>
</evidence>
<reference evidence="2" key="1">
    <citation type="journal article" date="2023" name="Science">
        <title>Genome structures resolve the early diversification of teleost fishes.</title>
        <authorList>
            <person name="Parey E."/>
            <person name="Louis A."/>
            <person name="Montfort J."/>
            <person name="Bouchez O."/>
            <person name="Roques C."/>
            <person name="Iampietro C."/>
            <person name="Lluch J."/>
            <person name="Castinel A."/>
            <person name="Donnadieu C."/>
            <person name="Desvignes T."/>
            <person name="Floi Bucao C."/>
            <person name="Jouanno E."/>
            <person name="Wen M."/>
            <person name="Mejri S."/>
            <person name="Dirks R."/>
            <person name="Jansen H."/>
            <person name="Henkel C."/>
            <person name="Chen W.J."/>
            <person name="Zahm M."/>
            <person name="Cabau C."/>
            <person name="Klopp C."/>
            <person name="Thompson A.W."/>
            <person name="Robinson-Rechavi M."/>
            <person name="Braasch I."/>
            <person name="Lecointre G."/>
            <person name="Bobe J."/>
            <person name="Postlethwait J.H."/>
            <person name="Berthelot C."/>
            <person name="Roest Crollius H."/>
            <person name="Guiguen Y."/>
        </authorList>
    </citation>
    <scope>NUCLEOTIDE SEQUENCE</scope>
    <source>
        <strain evidence="2">WJC10195</strain>
    </source>
</reference>
<organism evidence="2 3">
    <name type="scientific">Synaphobranchus kaupii</name>
    <name type="common">Kaup's arrowtooth eel</name>
    <dbReference type="NCBI Taxonomy" id="118154"/>
    <lineage>
        <taxon>Eukaryota</taxon>
        <taxon>Metazoa</taxon>
        <taxon>Chordata</taxon>
        <taxon>Craniata</taxon>
        <taxon>Vertebrata</taxon>
        <taxon>Euteleostomi</taxon>
        <taxon>Actinopterygii</taxon>
        <taxon>Neopterygii</taxon>
        <taxon>Teleostei</taxon>
        <taxon>Anguilliformes</taxon>
        <taxon>Synaphobranchidae</taxon>
        <taxon>Synaphobranchus</taxon>
    </lineage>
</organism>
<comment type="caution">
    <text evidence="2">The sequence shown here is derived from an EMBL/GenBank/DDBJ whole genome shotgun (WGS) entry which is preliminary data.</text>
</comment>
<keyword evidence="3" id="KW-1185">Reference proteome</keyword>
<feature type="compositionally biased region" description="Basic and acidic residues" evidence="1">
    <location>
        <begin position="66"/>
        <end position="76"/>
    </location>
</feature>
<name>A0A9Q1FT89_SYNKA</name>
<feature type="region of interest" description="Disordered" evidence="1">
    <location>
        <begin position="41"/>
        <end position="76"/>
    </location>
</feature>
<protein>
    <submittedName>
        <fullName evidence="2">Uncharacterized protein</fullName>
    </submittedName>
</protein>
<proteinExistence type="predicted"/>
<sequence length="76" mass="8247">MAVFPSLIQGRVQRAWASPAVTGVARVRLLPVVRKRRKHAARAGGLVAANDAASLRRSSKRSASHRSSEGYRSRVP</sequence>
<evidence type="ECO:0000256" key="1">
    <source>
        <dbReference type="SAM" id="MobiDB-lite"/>
    </source>
</evidence>
<gene>
    <name evidence="2" type="ORF">SKAU_G00146620</name>
</gene>
<dbReference type="AlphaFoldDB" id="A0A9Q1FT89"/>
<dbReference type="Proteomes" id="UP001152622">
    <property type="component" value="Chromosome 4"/>
</dbReference>
<accession>A0A9Q1FT89</accession>
<dbReference type="EMBL" id="JAINUF010000004">
    <property type="protein sequence ID" value="KAJ8365831.1"/>
    <property type="molecule type" value="Genomic_DNA"/>
</dbReference>
<evidence type="ECO:0000313" key="3">
    <source>
        <dbReference type="Proteomes" id="UP001152622"/>
    </source>
</evidence>